<feature type="compositionally biased region" description="Low complexity" evidence="1">
    <location>
        <begin position="151"/>
        <end position="230"/>
    </location>
</feature>
<feature type="region of interest" description="Disordered" evidence="1">
    <location>
        <begin position="273"/>
        <end position="308"/>
    </location>
</feature>
<organism evidence="3 4">
    <name type="scientific">Ditylenchus dipsaci</name>
    <dbReference type="NCBI Taxonomy" id="166011"/>
    <lineage>
        <taxon>Eukaryota</taxon>
        <taxon>Metazoa</taxon>
        <taxon>Ecdysozoa</taxon>
        <taxon>Nematoda</taxon>
        <taxon>Chromadorea</taxon>
        <taxon>Rhabditida</taxon>
        <taxon>Tylenchina</taxon>
        <taxon>Tylenchomorpha</taxon>
        <taxon>Sphaerularioidea</taxon>
        <taxon>Anguinidae</taxon>
        <taxon>Anguininae</taxon>
        <taxon>Ditylenchus</taxon>
    </lineage>
</organism>
<accession>A0A915DB24</accession>
<feature type="region of interest" description="Disordered" evidence="1">
    <location>
        <begin position="324"/>
        <end position="349"/>
    </location>
</feature>
<dbReference type="Proteomes" id="UP000887574">
    <property type="component" value="Unplaced"/>
</dbReference>
<keyword evidence="3" id="KW-1185">Reference proteome</keyword>
<evidence type="ECO:0000256" key="2">
    <source>
        <dbReference type="SAM" id="SignalP"/>
    </source>
</evidence>
<reference evidence="4" key="1">
    <citation type="submission" date="2022-11" db="UniProtKB">
        <authorList>
            <consortium name="WormBaseParasite"/>
        </authorList>
    </citation>
    <scope>IDENTIFICATION</scope>
</reference>
<name>A0A915DB24_9BILA</name>
<dbReference type="PANTHER" id="PTHR10127">
    <property type="entry name" value="DISCOIDIN, CUB, EGF, LAMININ , AND ZINC METALLOPROTEASE DOMAIN CONTAINING"/>
    <property type="match status" value="1"/>
</dbReference>
<feature type="region of interest" description="Disordered" evidence="1">
    <location>
        <begin position="133"/>
        <end position="238"/>
    </location>
</feature>
<evidence type="ECO:0000313" key="4">
    <source>
        <dbReference type="WBParaSite" id="jg1754"/>
    </source>
</evidence>
<feature type="chain" id="PRO_5037379566" evidence="2">
    <location>
        <begin position="22"/>
        <end position="349"/>
    </location>
</feature>
<evidence type="ECO:0000313" key="3">
    <source>
        <dbReference type="Proteomes" id="UP000887574"/>
    </source>
</evidence>
<feature type="compositionally biased region" description="Polar residues" evidence="1">
    <location>
        <begin position="280"/>
        <end position="291"/>
    </location>
</feature>
<dbReference type="GO" id="GO:0004222">
    <property type="term" value="F:metalloendopeptidase activity"/>
    <property type="evidence" value="ECO:0007669"/>
    <property type="project" value="TreeGrafter"/>
</dbReference>
<protein>
    <submittedName>
        <fullName evidence="4">Uncharacterized protein</fullName>
    </submittedName>
</protein>
<dbReference type="PANTHER" id="PTHR10127:SF850">
    <property type="entry name" value="METALLOENDOPEPTIDASE"/>
    <property type="match status" value="1"/>
</dbReference>
<evidence type="ECO:0000256" key="1">
    <source>
        <dbReference type="SAM" id="MobiDB-lite"/>
    </source>
</evidence>
<keyword evidence="2" id="KW-0732">Signal</keyword>
<dbReference type="WBParaSite" id="jg1754">
    <property type="protein sequence ID" value="jg1754"/>
    <property type="gene ID" value="jg1754"/>
</dbReference>
<sequence length="349" mass="38060">MLLKVLVFGIFCFTCWTTCFADFSWPHGLIPYLDDFALVADPDQAVALNNARMDLQVRSCVKFVPRRLEQDFVFFTDLGPQVECWNMFEQTKGRVPVNAGPSCLEPMRRPHRPKRVFSECDVEFVNHLYNCPRRRKSSPICPPGQNIMSRPSTTTTTTTTTATTTEVPTTVTEPSTTTTEEPTTTTTPEPTTESTTESTITTTTTEESTTTTTTTEATTTTEEETTTTTTEPPPPATTTTTQMMMTLITTTTIASPPPDWVQSVEESFEGRRLEGGGMEQASTNTRPQSQERSVEQGGKEVEEEEGDVAVEVIDYAGSEAGAMGIAAGGAKGSNSGASSRGMLTELRAH</sequence>
<dbReference type="AlphaFoldDB" id="A0A915DB24"/>
<proteinExistence type="predicted"/>
<feature type="signal peptide" evidence="2">
    <location>
        <begin position="1"/>
        <end position="21"/>
    </location>
</feature>
<feature type="compositionally biased region" description="Low complexity" evidence="1">
    <location>
        <begin position="332"/>
        <end position="341"/>
    </location>
</feature>